<name>A0A0P1API6_PLAHL</name>
<proteinExistence type="predicted"/>
<evidence type="ECO:0000313" key="2">
    <source>
        <dbReference type="EMBL" id="CEG43154.1"/>
    </source>
</evidence>
<evidence type="ECO:0000313" key="3">
    <source>
        <dbReference type="Proteomes" id="UP000054928"/>
    </source>
</evidence>
<reference evidence="3" key="1">
    <citation type="submission" date="2014-09" db="EMBL/GenBank/DDBJ databases">
        <authorList>
            <person name="Sharma Rahul"/>
            <person name="Thines Marco"/>
        </authorList>
    </citation>
    <scope>NUCLEOTIDE SEQUENCE [LARGE SCALE GENOMIC DNA]</scope>
</reference>
<accession>A0A0P1API6</accession>
<dbReference type="EMBL" id="CCYD01000653">
    <property type="protein sequence ID" value="CEG43154.1"/>
    <property type="molecule type" value="Genomic_DNA"/>
</dbReference>
<protein>
    <submittedName>
        <fullName evidence="2">Uncharacterized protein</fullName>
    </submittedName>
</protein>
<dbReference type="Proteomes" id="UP000054928">
    <property type="component" value="Unassembled WGS sequence"/>
</dbReference>
<dbReference type="GeneID" id="36408423"/>
<feature type="region of interest" description="Disordered" evidence="1">
    <location>
        <begin position="1"/>
        <end position="30"/>
    </location>
</feature>
<feature type="compositionally biased region" description="Basic residues" evidence="1">
    <location>
        <begin position="8"/>
        <end position="17"/>
    </location>
</feature>
<sequence length="87" mass="9982">MMFDHRSRSSCRKRLSHASKISPTNFLDDPRQKASSRLRWIRSSLNRKSAFATRHALRGVGMKARESRAKSAIVEYFSGSGTLTRKR</sequence>
<dbReference type="RefSeq" id="XP_024579523.1">
    <property type="nucleotide sequence ID" value="XM_024729113.1"/>
</dbReference>
<evidence type="ECO:0000256" key="1">
    <source>
        <dbReference type="SAM" id="MobiDB-lite"/>
    </source>
</evidence>
<keyword evidence="3" id="KW-1185">Reference proteome</keyword>
<dbReference type="AlphaFoldDB" id="A0A0P1API6"/>
<organism evidence="2 3">
    <name type="scientific">Plasmopara halstedii</name>
    <name type="common">Downy mildew of sunflower</name>
    <dbReference type="NCBI Taxonomy" id="4781"/>
    <lineage>
        <taxon>Eukaryota</taxon>
        <taxon>Sar</taxon>
        <taxon>Stramenopiles</taxon>
        <taxon>Oomycota</taxon>
        <taxon>Peronosporomycetes</taxon>
        <taxon>Peronosporales</taxon>
        <taxon>Peronosporaceae</taxon>
        <taxon>Plasmopara</taxon>
    </lineage>
</organism>